<feature type="binding site" evidence="5 8">
    <location>
        <begin position="166"/>
        <end position="168"/>
    </location>
    <ligand>
        <name>substrate</name>
    </ligand>
</feature>
<evidence type="ECO:0000256" key="7">
    <source>
        <dbReference type="PIRSR" id="PIRSR016262-1"/>
    </source>
</evidence>
<proteinExistence type="inferred from homology"/>
<dbReference type="RefSeq" id="WP_141166498.1">
    <property type="nucleotide sequence ID" value="NZ_VHLH01000012.1"/>
</dbReference>
<comment type="miscellaneous">
    <text evidence="5">In the reaction, the free carboxyl group of octanoic acid is attached via an amide linkage to the epsilon-amino group of a specific lysine residue of lipoyl domains of lipoate-dependent enzymes.</text>
</comment>
<gene>
    <name evidence="5 11" type="primary">lipB</name>
    <name evidence="11" type="ORF">FJU11_07910</name>
</gene>
<dbReference type="SUPFAM" id="SSF55681">
    <property type="entry name" value="Class II aaRS and biotin synthetases"/>
    <property type="match status" value="1"/>
</dbReference>
<comment type="subcellular location">
    <subcellularLocation>
        <location evidence="5">Cytoplasm</location>
    </subcellularLocation>
</comment>
<feature type="domain" description="BPL/LPL catalytic" evidence="10">
    <location>
        <begin position="47"/>
        <end position="235"/>
    </location>
</feature>
<keyword evidence="12" id="KW-1185">Reference proteome</keyword>
<feature type="site" description="Lowers pKa of active site Cys" evidence="5 9">
    <location>
        <position position="163"/>
    </location>
</feature>
<feature type="binding site" evidence="5 8">
    <location>
        <begin position="179"/>
        <end position="181"/>
    </location>
    <ligand>
        <name>substrate</name>
    </ligand>
</feature>
<dbReference type="HAMAP" id="MF_00013">
    <property type="entry name" value="LipB"/>
    <property type="match status" value="1"/>
</dbReference>
<dbReference type="InterPro" id="IPR020605">
    <property type="entry name" value="Octanoyltransferase_CS"/>
</dbReference>
<evidence type="ECO:0000256" key="6">
    <source>
        <dbReference type="PIRNR" id="PIRNR016262"/>
    </source>
</evidence>
<dbReference type="PROSITE" id="PS51733">
    <property type="entry name" value="BPL_LPL_CATALYTIC"/>
    <property type="match status" value="1"/>
</dbReference>
<keyword evidence="5" id="KW-0963">Cytoplasm</keyword>
<dbReference type="GO" id="GO:0033819">
    <property type="term" value="F:lipoyl(octanoyl) transferase activity"/>
    <property type="evidence" value="ECO:0007669"/>
    <property type="project" value="UniProtKB-EC"/>
</dbReference>
<feature type="binding site" evidence="5 8">
    <location>
        <begin position="86"/>
        <end position="93"/>
    </location>
    <ligand>
        <name>substrate</name>
    </ligand>
</feature>
<keyword evidence="2 5" id="KW-0808">Transferase</keyword>
<dbReference type="GO" id="GO:0005737">
    <property type="term" value="C:cytoplasm"/>
    <property type="evidence" value="ECO:0007669"/>
    <property type="project" value="UniProtKB-SubCell"/>
</dbReference>
<evidence type="ECO:0000256" key="1">
    <source>
        <dbReference type="ARBA" id="ARBA00004821"/>
    </source>
</evidence>
<dbReference type="UniPathway" id="UPA00538">
    <property type="reaction ID" value="UER00592"/>
</dbReference>
<evidence type="ECO:0000256" key="5">
    <source>
        <dbReference type="HAMAP-Rule" id="MF_00013"/>
    </source>
</evidence>
<dbReference type="GO" id="GO:0009249">
    <property type="term" value="P:protein lipoylation"/>
    <property type="evidence" value="ECO:0007669"/>
    <property type="project" value="InterPro"/>
</dbReference>
<evidence type="ECO:0000256" key="9">
    <source>
        <dbReference type="PIRSR" id="PIRSR016262-3"/>
    </source>
</evidence>
<evidence type="ECO:0000256" key="2">
    <source>
        <dbReference type="ARBA" id="ARBA00022679"/>
    </source>
</evidence>
<comment type="similarity">
    <text evidence="5 6">Belongs to the LipB family.</text>
</comment>
<dbReference type="NCBIfam" id="TIGR00214">
    <property type="entry name" value="lipB"/>
    <property type="match status" value="1"/>
</dbReference>
<dbReference type="EMBL" id="VHLH01000012">
    <property type="protein sequence ID" value="TPW29324.1"/>
    <property type="molecule type" value="Genomic_DNA"/>
</dbReference>
<protein>
    <recommendedName>
        <fullName evidence="5 6">Octanoyltransferase</fullName>
        <ecNumber evidence="5 6">2.3.1.181</ecNumber>
    </recommendedName>
    <alternativeName>
        <fullName evidence="5">Lipoate-protein ligase B</fullName>
    </alternativeName>
    <alternativeName>
        <fullName evidence="5">Lipoyl/octanoyl transferase</fullName>
    </alternativeName>
    <alternativeName>
        <fullName evidence="5">Octanoyl-[acyl-carrier-protein]-protein N-octanoyltransferase</fullName>
    </alternativeName>
</protein>
<dbReference type="Pfam" id="PF21948">
    <property type="entry name" value="LplA-B_cat"/>
    <property type="match status" value="1"/>
</dbReference>
<evidence type="ECO:0000259" key="10">
    <source>
        <dbReference type="PROSITE" id="PS51733"/>
    </source>
</evidence>
<evidence type="ECO:0000313" key="11">
    <source>
        <dbReference type="EMBL" id="TPW29324.1"/>
    </source>
</evidence>
<evidence type="ECO:0000313" key="12">
    <source>
        <dbReference type="Proteomes" id="UP000320314"/>
    </source>
</evidence>
<dbReference type="InterPro" id="IPR004143">
    <property type="entry name" value="BPL_LPL_catalytic"/>
</dbReference>
<keyword evidence="3 5" id="KW-0012">Acyltransferase</keyword>
<dbReference type="Proteomes" id="UP000320314">
    <property type="component" value="Unassembled WGS sequence"/>
</dbReference>
<accession>A0A506U8A1</accession>
<dbReference type="InterPro" id="IPR045864">
    <property type="entry name" value="aa-tRNA-synth_II/BPL/LPL"/>
</dbReference>
<reference evidence="11 12" key="1">
    <citation type="submission" date="2019-06" db="EMBL/GenBank/DDBJ databases">
        <authorList>
            <person name="Li M."/>
        </authorList>
    </citation>
    <scope>NUCLEOTIDE SEQUENCE [LARGE SCALE GENOMIC DNA]</scope>
    <source>
        <strain evidence="11 12">BGMRC6574</strain>
    </source>
</reference>
<evidence type="ECO:0000256" key="3">
    <source>
        <dbReference type="ARBA" id="ARBA00023315"/>
    </source>
</evidence>
<dbReference type="PIRSF" id="PIRSF016262">
    <property type="entry name" value="LPLase"/>
    <property type="match status" value="1"/>
</dbReference>
<organism evidence="11 12">
    <name type="scientific">Pararhizobium mangrovi</name>
    <dbReference type="NCBI Taxonomy" id="2590452"/>
    <lineage>
        <taxon>Bacteria</taxon>
        <taxon>Pseudomonadati</taxon>
        <taxon>Pseudomonadota</taxon>
        <taxon>Alphaproteobacteria</taxon>
        <taxon>Hyphomicrobiales</taxon>
        <taxon>Rhizobiaceae</taxon>
        <taxon>Rhizobium/Agrobacterium group</taxon>
        <taxon>Pararhizobium</taxon>
    </lineage>
</organism>
<evidence type="ECO:0000256" key="4">
    <source>
        <dbReference type="ARBA" id="ARBA00024732"/>
    </source>
</evidence>
<evidence type="ECO:0000256" key="8">
    <source>
        <dbReference type="PIRSR" id="PIRSR016262-2"/>
    </source>
</evidence>
<comment type="function">
    <text evidence="4 5 6">Catalyzes the transfer of endogenously produced octanoic acid from octanoyl-acyl-carrier-protein onto the lipoyl domains of lipoate-dependent enzymes. Lipoyl-ACP can also act as a substrate although octanoyl-ACP is likely to be the physiological substrate.</text>
</comment>
<comment type="catalytic activity">
    <reaction evidence="5 6">
        <text>octanoyl-[ACP] + L-lysyl-[protein] = N(6)-octanoyl-L-lysyl-[protein] + holo-[ACP] + H(+)</text>
        <dbReference type="Rhea" id="RHEA:17665"/>
        <dbReference type="Rhea" id="RHEA-COMP:9636"/>
        <dbReference type="Rhea" id="RHEA-COMP:9685"/>
        <dbReference type="Rhea" id="RHEA-COMP:9752"/>
        <dbReference type="Rhea" id="RHEA-COMP:9928"/>
        <dbReference type="ChEBI" id="CHEBI:15378"/>
        <dbReference type="ChEBI" id="CHEBI:29969"/>
        <dbReference type="ChEBI" id="CHEBI:64479"/>
        <dbReference type="ChEBI" id="CHEBI:78463"/>
        <dbReference type="ChEBI" id="CHEBI:78809"/>
        <dbReference type="EC" id="2.3.1.181"/>
    </reaction>
</comment>
<dbReference type="InterPro" id="IPR000544">
    <property type="entry name" value="Octanoyltransferase"/>
</dbReference>
<comment type="pathway">
    <text evidence="1 5 6">Protein modification; protein lipoylation via endogenous pathway; protein N(6)-(lipoyl)lysine from octanoyl-[acyl-carrier-protein]: step 1/2.</text>
</comment>
<comment type="caution">
    <text evidence="11">The sequence shown here is derived from an EMBL/GenBank/DDBJ whole genome shotgun (WGS) entry which is preliminary data.</text>
</comment>
<dbReference type="EC" id="2.3.1.181" evidence="5 6"/>
<dbReference type="PANTHER" id="PTHR10993">
    <property type="entry name" value="OCTANOYLTRANSFERASE"/>
    <property type="match status" value="1"/>
</dbReference>
<dbReference type="PANTHER" id="PTHR10993:SF7">
    <property type="entry name" value="LIPOYLTRANSFERASE 2, MITOCHONDRIAL-RELATED"/>
    <property type="match status" value="1"/>
</dbReference>
<name>A0A506U8A1_9HYPH</name>
<dbReference type="NCBIfam" id="NF010921">
    <property type="entry name" value="PRK14341.1"/>
    <property type="match status" value="1"/>
</dbReference>
<dbReference type="OrthoDB" id="9787061at2"/>
<dbReference type="PROSITE" id="PS01313">
    <property type="entry name" value="LIPB"/>
    <property type="match status" value="1"/>
</dbReference>
<feature type="active site" description="Acyl-thioester intermediate" evidence="5 7">
    <location>
        <position position="197"/>
    </location>
</feature>
<sequence length="244" mass="26751">MNRDDIDLVFRAEAGAPPVRWRIASGLTDYAEAVAFMEHEAAAIADGEADELVWLVEHPPVYTAGTSATDDGLIDAARFPVHRTGRGGEYTYHGPGQRVAYVMLDLKRRRQDVRAFVSALEALIIQTLGAMNVTGERREDRVGVWVRRPERPALADGSMAEDKIAALGVRLRRWVSFHGLALNVAPDLEHFSGIVPCGISQYGVTSLEDLGILVGMPEVDVILRRSFEEIFGPTADDAMRPAAE</sequence>
<dbReference type="CDD" id="cd16444">
    <property type="entry name" value="LipB"/>
    <property type="match status" value="1"/>
</dbReference>
<dbReference type="AlphaFoldDB" id="A0A506U8A1"/>
<dbReference type="Gene3D" id="3.30.930.10">
    <property type="entry name" value="Bira Bifunctional Protein, Domain 2"/>
    <property type="match status" value="1"/>
</dbReference>